<evidence type="ECO:0000313" key="3">
    <source>
        <dbReference type="EMBL" id="CAH2241415.1"/>
    </source>
</evidence>
<sequence>MRRPASAGPDMAQATPRPDRDTEAHALGDHTNDNKEENPASVELTIKSTESNVESETIEPTRDSNDSHAPAYSDLNDNVRINKPEDESDADKTNANVDGESGRSKGKGFKESGEALELALLQLGPFGLYQRYAVLLLCLPNVLAAMYSLNYVFVAEPVAFR</sequence>
<feature type="transmembrane region" description="Helical" evidence="2">
    <location>
        <begin position="132"/>
        <end position="153"/>
    </location>
</feature>
<reference evidence="3" key="1">
    <citation type="submission" date="2022-03" db="EMBL/GenBank/DDBJ databases">
        <authorList>
            <person name="Lindestad O."/>
        </authorList>
    </citation>
    <scope>NUCLEOTIDE SEQUENCE</scope>
</reference>
<evidence type="ECO:0000256" key="1">
    <source>
        <dbReference type="SAM" id="MobiDB-lite"/>
    </source>
</evidence>
<keyword evidence="2" id="KW-0812">Transmembrane</keyword>
<gene>
    <name evidence="3" type="primary">jg15612</name>
    <name evidence="3" type="ORF">PAEG_LOCUS17852</name>
</gene>
<organism evidence="3 4">
    <name type="scientific">Pararge aegeria aegeria</name>
    <dbReference type="NCBI Taxonomy" id="348720"/>
    <lineage>
        <taxon>Eukaryota</taxon>
        <taxon>Metazoa</taxon>
        <taxon>Ecdysozoa</taxon>
        <taxon>Arthropoda</taxon>
        <taxon>Hexapoda</taxon>
        <taxon>Insecta</taxon>
        <taxon>Pterygota</taxon>
        <taxon>Neoptera</taxon>
        <taxon>Endopterygota</taxon>
        <taxon>Lepidoptera</taxon>
        <taxon>Glossata</taxon>
        <taxon>Ditrysia</taxon>
        <taxon>Papilionoidea</taxon>
        <taxon>Nymphalidae</taxon>
        <taxon>Satyrinae</taxon>
        <taxon>Satyrini</taxon>
        <taxon>Parargina</taxon>
        <taxon>Pararge</taxon>
    </lineage>
</organism>
<name>A0A8S4RSM9_9NEOP</name>
<feature type="region of interest" description="Disordered" evidence="1">
    <location>
        <begin position="1"/>
        <end position="108"/>
    </location>
</feature>
<dbReference type="EMBL" id="CAKXAJ010025576">
    <property type="protein sequence ID" value="CAH2241415.1"/>
    <property type="molecule type" value="Genomic_DNA"/>
</dbReference>
<evidence type="ECO:0000313" key="4">
    <source>
        <dbReference type="Proteomes" id="UP000838756"/>
    </source>
</evidence>
<comment type="caution">
    <text evidence="3">The sequence shown here is derived from an EMBL/GenBank/DDBJ whole genome shotgun (WGS) entry which is preliminary data.</text>
</comment>
<feature type="compositionally biased region" description="Basic and acidic residues" evidence="1">
    <location>
        <begin position="17"/>
        <end position="38"/>
    </location>
</feature>
<dbReference type="AlphaFoldDB" id="A0A8S4RSM9"/>
<protein>
    <submittedName>
        <fullName evidence="3">Jg15612 protein</fullName>
    </submittedName>
</protein>
<dbReference type="OrthoDB" id="2261376at2759"/>
<feature type="compositionally biased region" description="Polar residues" evidence="1">
    <location>
        <begin position="46"/>
        <end position="55"/>
    </location>
</feature>
<accession>A0A8S4RSM9</accession>
<keyword evidence="2" id="KW-0472">Membrane</keyword>
<dbReference type="Proteomes" id="UP000838756">
    <property type="component" value="Unassembled WGS sequence"/>
</dbReference>
<keyword evidence="4" id="KW-1185">Reference proteome</keyword>
<proteinExistence type="predicted"/>
<evidence type="ECO:0000256" key="2">
    <source>
        <dbReference type="SAM" id="Phobius"/>
    </source>
</evidence>
<keyword evidence="2" id="KW-1133">Transmembrane helix</keyword>